<gene>
    <name evidence="1" type="ORF">EAI_05092</name>
</gene>
<evidence type="ECO:0000313" key="2">
    <source>
        <dbReference type="Proteomes" id="UP000008237"/>
    </source>
</evidence>
<dbReference type="STRING" id="610380.E2C8Z8"/>
<sequence length="159" mass="19358">MERVPYFKYLGCYITEHLDPDKEIKCKIEIVQIIFQKMKSLFCNNDLNLKIRQRMVKCYIWAILLYYTETWILKTAMINPLEAFEMWLHRSMLRILWTAMQTNERILSKAKVIRKLLITIKRRKLSYLCHVLRRERYRILKLIMKGKIEGRRGVSSKQI</sequence>
<dbReference type="PANTHER" id="PTHR47027:SF20">
    <property type="entry name" value="REVERSE TRANSCRIPTASE-LIKE PROTEIN WITH RNA-DIRECTED DNA POLYMERASE DOMAIN"/>
    <property type="match status" value="1"/>
</dbReference>
<dbReference type="InParanoid" id="E2C8Z8"/>
<proteinExistence type="predicted"/>
<organism evidence="2">
    <name type="scientific">Harpegnathos saltator</name>
    <name type="common">Jerdon's jumping ant</name>
    <dbReference type="NCBI Taxonomy" id="610380"/>
    <lineage>
        <taxon>Eukaryota</taxon>
        <taxon>Metazoa</taxon>
        <taxon>Ecdysozoa</taxon>
        <taxon>Arthropoda</taxon>
        <taxon>Hexapoda</taxon>
        <taxon>Insecta</taxon>
        <taxon>Pterygota</taxon>
        <taxon>Neoptera</taxon>
        <taxon>Endopterygota</taxon>
        <taxon>Hymenoptera</taxon>
        <taxon>Apocrita</taxon>
        <taxon>Aculeata</taxon>
        <taxon>Formicoidea</taxon>
        <taxon>Formicidae</taxon>
        <taxon>Ponerinae</taxon>
        <taxon>Ponerini</taxon>
        <taxon>Harpegnathos</taxon>
    </lineage>
</organism>
<dbReference type="OMA" id="DINIEWK"/>
<accession>E2C8Z8</accession>
<evidence type="ECO:0000313" key="1">
    <source>
        <dbReference type="EMBL" id="EFN75584.1"/>
    </source>
</evidence>
<protein>
    <submittedName>
        <fullName evidence="1">Uncharacterized protein</fullName>
    </submittedName>
</protein>
<feature type="non-terminal residue" evidence="1">
    <location>
        <position position="159"/>
    </location>
</feature>
<name>E2C8Z8_HARSA</name>
<keyword evidence="2" id="KW-1185">Reference proteome</keyword>
<dbReference type="AlphaFoldDB" id="E2C8Z8"/>
<dbReference type="Proteomes" id="UP000008237">
    <property type="component" value="Unassembled WGS sequence"/>
</dbReference>
<reference evidence="1 2" key="1">
    <citation type="journal article" date="2010" name="Science">
        <title>Genomic comparison of the ants Camponotus floridanus and Harpegnathos saltator.</title>
        <authorList>
            <person name="Bonasio R."/>
            <person name="Zhang G."/>
            <person name="Ye C."/>
            <person name="Mutti N.S."/>
            <person name="Fang X."/>
            <person name="Qin N."/>
            <person name="Donahue G."/>
            <person name="Yang P."/>
            <person name="Li Q."/>
            <person name="Li C."/>
            <person name="Zhang P."/>
            <person name="Huang Z."/>
            <person name="Berger S.L."/>
            <person name="Reinberg D."/>
            <person name="Wang J."/>
            <person name="Liebig J."/>
        </authorList>
    </citation>
    <scope>NUCLEOTIDE SEQUENCE [LARGE SCALE GENOMIC DNA]</scope>
    <source>
        <strain evidence="1 2">R22 G/1</strain>
    </source>
</reference>
<dbReference type="PANTHER" id="PTHR47027">
    <property type="entry name" value="REVERSE TRANSCRIPTASE DOMAIN-CONTAINING PROTEIN"/>
    <property type="match status" value="1"/>
</dbReference>
<dbReference type="EMBL" id="GL453752">
    <property type="protein sequence ID" value="EFN75584.1"/>
    <property type="molecule type" value="Genomic_DNA"/>
</dbReference>